<name>A0ABU3C7S1_9FLAO</name>
<dbReference type="NCBIfam" id="TIGR03514">
    <property type="entry name" value="GldB_lipo"/>
    <property type="match status" value="1"/>
</dbReference>
<proteinExistence type="predicted"/>
<keyword evidence="1" id="KW-0449">Lipoprotein</keyword>
<dbReference type="RefSeq" id="WP_311534049.1">
    <property type="nucleotide sequence ID" value="NZ_JAVRHQ010000005.1"/>
</dbReference>
<accession>A0ABU3C7S1</accession>
<evidence type="ECO:0000313" key="1">
    <source>
        <dbReference type="EMBL" id="MDT0642382.1"/>
    </source>
</evidence>
<gene>
    <name evidence="1" type="primary">gldB</name>
    <name evidence="1" type="ORF">RM553_06000</name>
</gene>
<protein>
    <submittedName>
        <fullName evidence="1">Gliding motility lipoprotein GldB</fullName>
    </submittedName>
</protein>
<dbReference type="EMBL" id="JAVRHQ010000005">
    <property type="protein sequence ID" value="MDT0642382.1"/>
    <property type="molecule type" value="Genomic_DNA"/>
</dbReference>
<dbReference type="PROSITE" id="PS51257">
    <property type="entry name" value="PROKAR_LIPOPROTEIN"/>
    <property type="match status" value="1"/>
</dbReference>
<organism evidence="1 2">
    <name type="scientific">Autumnicola tepida</name>
    <dbReference type="NCBI Taxonomy" id="3075595"/>
    <lineage>
        <taxon>Bacteria</taxon>
        <taxon>Pseudomonadati</taxon>
        <taxon>Bacteroidota</taxon>
        <taxon>Flavobacteriia</taxon>
        <taxon>Flavobacteriales</taxon>
        <taxon>Flavobacteriaceae</taxon>
        <taxon>Autumnicola</taxon>
    </lineage>
</organism>
<comment type="caution">
    <text evidence="1">The sequence shown here is derived from an EMBL/GenBank/DDBJ whole genome shotgun (WGS) entry which is preliminary data.</text>
</comment>
<evidence type="ECO:0000313" key="2">
    <source>
        <dbReference type="Proteomes" id="UP001262889"/>
    </source>
</evidence>
<dbReference type="Proteomes" id="UP001262889">
    <property type="component" value="Unassembled WGS sequence"/>
</dbReference>
<dbReference type="Pfam" id="PF25594">
    <property type="entry name" value="GldB_lipo"/>
    <property type="match status" value="1"/>
</dbReference>
<reference evidence="1 2" key="1">
    <citation type="submission" date="2023-09" db="EMBL/GenBank/DDBJ databases">
        <authorList>
            <person name="Rey-Velasco X."/>
        </authorList>
    </citation>
    <scope>NUCLEOTIDE SEQUENCE [LARGE SCALE GENOMIC DNA]</scope>
    <source>
        <strain evidence="1 2">F363</strain>
    </source>
</reference>
<dbReference type="InterPro" id="IPR019853">
    <property type="entry name" value="GldB-like"/>
</dbReference>
<sequence length="320" mass="37826">MRKFILILWAFAFFGCEEKSDKEKEIDAIEVDFQLVRFDQKFARATLKTLDSLKAEYPFFFPTRYPDSVWINKLSDSIQNEIDTEVASVFPEFSEETDELYSLFQHIKYYFPAFEAPDVYTVTSEVDYKNKVIYTGDKLLISLDTYLGENHPFYISLQEFLKKNFRKEQIIPDAANAIAESLVPRPDSRTFLAHMLYYGKLLYLKKIWLPAEADAEIIGYTEDELEWARNNEAQAWRYFVENEVIFDTDSELYSRFLYPAPFSKFYLLLDSESPDRMGQYIGWQIIKQYMDKNEVSVQEMLNTSADKIFNKANYKPEKRS</sequence>
<keyword evidence="2" id="KW-1185">Reference proteome</keyword>